<dbReference type="Gene3D" id="3.30.40.10">
    <property type="entry name" value="Zinc/RING finger domain, C3HC4 (zinc finger)"/>
    <property type="match status" value="1"/>
</dbReference>
<dbReference type="InterPro" id="IPR013083">
    <property type="entry name" value="Znf_RING/FYVE/PHD"/>
</dbReference>
<comment type="subcellular location">
    <subcellularLocation>
        <location evidence="1">Nucleus</location>
    </subcellularLocation>
</comment>
<keyword evidence="8" id="KW-0472">Membrane</keyword>
<dbReference type="Gene3D" id="3.10.20.90">
    <property type="entry name" value="Phosphatidylinositol 3-kinase Catalytic Subunit, Chain A, domain 1"/>
    <property type="match status" value="1"/>
</dbReference>
<dbReference type="GO" id="GO:0008270">
    <property type="term" value="F:zinc ion binding"/>
    <property type="evidence" value="ECO:0007669"/>
    <property type="project" value="UniProtKB-KW"/>
</dbReference>
<dbReference type="SMART" id="SM00184">
    <property type="entry name" value="RING"/>
    <property type="match status" value="1"/>
</dbReference>
<feature type="transmembrane region" description="Helical" evidence="8">
    <location>
        <begin position="331"/>
        <end position="351"/>
    </location>
</feature>
<dbReference type="FunFam" id="3.30.40.10:FF:000122">
    <property type="entry name" value="polycomb group RING finger protein 1"/>
    <property type="match status" value="1"/>
</dbReference>
<dbReference type="InterPro" id="IPR018957">
    <property type="entry name" value="Znf_C3HC4_RING-type"/>
</dbReference>
<evidence type="ECO:0000259" key="9">
    <source>
        <dbReference type="PROSITE" id="PS50089"/>
    </source>
</evidence>
<evidence type="ECO:0000256" key="7">
    <source>
        <dbReference type="SAM" id="MobiDB-lite"/>
    </source>
</evidence>
<dbReference type="PROSITE" id="PS50089">
    <property type="entry name" value="ZF_RING_2"/>
    <property type="match status" value="1"/>
</dbReference>
<feature type="region of interest" description="Disordered" evidence="7">
    <location>
        <begin position="153"/>
        <end position="185"/>
    </location>
</feature>
<keyword evidence="2" id="KW-0479">Metal-binding</keyword>
<evidence type="ECO:0000256" key="8">
    <source>
        <dbReference type="SAM" id="Phobius"/>
    </source>
</evidence>
<dbReference type="PROSITE" id="PS00518">
    <property type="entry name" value="ZF_RING_1"/>
    <property type="match status" value="1"/>
</dbReference>
<name>A0AAD5MRM0_PARTN</name>
<dbReference type="Proteomes" id="UP001196413">
    <property type="component" value="Unassembled WGS sequence"/>
</dbReference>
<keyword evidence="8" id="KW-1133">Transmembrane helix</keyword>
<feature type="transmembrane region" description="Helical" evidence="8">
    <location>
        <begin position="403"/>
        <end position="430"/>
    </location>
</feature>
<feature type="transmembrane region" description="Helical" evidence="8">
    <location>
        <begin position="287"/>
        <end position="311"/>
    </location>
</feature>
<dbReference type="Pfam" id="PF00097">
    <property type="entry name" value="zf-C3HC4"/>
    <property type="match status" value="1"/>
</dbReference>
<feature type="compositionally biased region" description="Basic and acidic residues" evidence="7">
    <location>
        <begin position="28"/>
        <end position="41"/>
    </location>
</feature>
<protein>
    <recommendedName>
        <fullName evidence="9">RING-type domain-containing protein</fullName>
    </recommendedName>
</protein>
<dbReference type="PANTHER" id="PTHR45893">
    <property type="entry name" value="POLYCOMB GROUP RING FINGER PROTEIN"/>
    <property type="match status" value="1"/>
</dbReference>
<dbReference type="InterPro" id="IPR001841">
    <property type="entry name" value="Znf_RING"/>
</dbReference>
<sequence length="585" mass="66893">MSKKKDKEKEEKKLEPSQKRKRAGRACNEIKSKVSKEDGTDAGTREVKESYSLQLKKINAQLTCSLCKGYLIDATTVIDCLHTFCKSCLLTYFEEEDNCCPSCEQLIHQSHPSHYVAFDRTMQDIVYKLVPGLLEAERKRRLDFLKDKKRLSGENVDEDDEDAQKKDESSQGTNRCFEGEPGISHHRNDEHVVVSLIPGAPDLPTPNRSIVRLSGMATVNTLKRYLAQSLWSNMSRYNELDLFCNDELMGRDFSMRFIHLTRLTFKLWFERHSDVLRNNALPFRILLAVRIIGFSISPIASIYGFLTLLPFQLFSIEVWRLITCHFVGNNIYAITQVLTILLVCGIAYFVYVFAGRTTLLYEAYVVDMVPLNCAVLVLIKQFLPDSILLETPLGRIKYTHTPLLVVLLSSLFSVLGVVRPVVILQCLLAVQISWTYLRFFNPHESDSFYGDSSEHFVWQSLFPRVIQPCCSIVGRVCFRSLAKLGVCKRSVRHVDLSSLQNVEIGLRGFDSTTRDAERRRQKALRDLNERLNRTKHMETIAWEDDIEDETNEAIKQDVVDETLKQSEENEKIEPGSATHEATGAI</sequence>
<comment type="caution">
    <text evidence="10">The sequence shown here is derived from an EMBL/GenBank/DDBJ whole genome shotgun (WGS) entry which is preliminary data.</text>
</comment>
<evidence type="ECO:0000256" key="5">
    <source>
        <dbReference type="ARBA" id="ARBA00023242"/>
    </source>
</evidence>
<evidence type="ECO:0000313" key="11">
    <source>
        <dbReference type="Proteomes" id="UP001196413"/>
    </source>
</evidence>
<evidence type="ECO:0000256" key="1">
    <source>
        <dbReference type="ARBA" id="ARBA00004123"/>
    </source>
</evidence>
<evidence type="ECO:0000256" key="4">
    <source>
        <dbReference type="ARBA" id="ARBA00022833"/>
    </source>
</evidence>
<evidence type="ECO:0000256" key="3">
    <source>
        <dbReference type="ARBA" id="ARBA00022771"/>
    </source>
</evidence>
<dbReference type="InterPro" id="IPR051507">
    <property type="entry name" value="PcG_RING_finger"/>
</dbReference>
<feature type="domain" description="RING-type" evidence="9">
    <location>
        <begin position="64"/>
        <end position="104"/>
    </location>
</feature>
<proteinExistence type="predicted"/>
<feature type="region of interest" description="Disordered" evidence="7">
    <location>
        <begin position="1"/>
        <end position="41"/>
    </location>
</feature>
<feature type="region of interest" description="Disordered" evidence="7">
    <location>
        <begin position="557"/>
        <end position="585"/>
    </location>
</feature>
<keyword evidence="5" id="KW-0539">Nucleus</keyword>
<dbReference type="GO" id="GO:0005634">
    <property type="term" value="C:nucleus"/>
    <property type="evidence" value="ECO:0007669"/>
    <property type="project" value="UniProtKB-SubCell"/>
</dbReference>
<keyword evidence="3 6" id="KW-0863">Zinc-finger</keyword>
<evidence type="ECO:0000313" key="10">
    <source>
        <dbReference type="EMBL" id="KAJ1361433.1"/>
    </source>
</evidence>
<dbReference type="EMBL" id="JAHQIW010004202">
    <property type="protein sequence ID" value="KAJ1361433.1"/>
    <property type="molecule type" value="Genomic_DNA"/>
</dbReference>
<organism evidence="10 11">
    <name type="scientific">Parelaphostrongylus tenuis</name>
    <name type="common">Meningeal worm</name>
    <dbReference type="NCBI Taxonomy" id="148309"/>
    <lineage>
        <taxon>Eukaryota</taxon>
        <taxon>Metazoa</taxon>
        <taxon>Ecdysozoa</taxon>
        <taxon>Nematoda</taxon>
        <taxon>Chromadorea</taxon>
        <taxon>Rhabditida</taxon>
        <taxon>Rhabditina</taxon>
        <taxon>Rhabditomorpha</taxon>
        <taxon>Strongyloidea</taxon>
        <taxon>Metastrongylidae</taxon>
        <taxon>Parelaphostrongylus</taxon>
    </lineage>
</organism>
<evidence type="ECO:0000256" key="6">
    <source>
        <dbReference type="PROSITE-ProRule" id="PRU00175"/>
    </source>
</evidence>
<evidence type="ECO:0000256" key="2">
    <source>
        <dbReference type="ARBA" id="ARBA00022723"/>
    </source>
</evidence>
<keyword evidence="8" id="KW-0812">Transmembrane</keyword>
<gene>
    <name evidence="10" type="ORF">KIN20_020679</name>
</gene>
<dbReference type="SUPFAM" id="SSF57850">
    <property type="entry name" value="RING/U-box"/>
    <property type="match status" value="1"/>
</dbReference>
<dbReference type="AlphaFoldDB" id="A0AAD5MRM0"/>
<feature type="compositionally biased region" description="Basic and acidic residues" evidence="7">
    <location>
        <begin position="1"/>
        <end position="18"/>
    </location>
</feature>
<keyword evidence="4" id="KW-0862">Zinc</keyword>
<keyword evidence="11" id="KW-1185">Reference proteome</keyword>
<feature type="compositionally biased region" description="Basic and acidic residues" evidence="7">
    <location>
        <begin position="557"/>
        <end position="573"/>
    </location>
</feature>
<accession>A0AAD5MRM0</accession>
<reference evidence="10" key="1">
    <citation type="submission" date="2021-06" db="EMBL/GenBank/DDBJ databases">
        <title>Parelaphostrongylus tenuis whole genome reference sequence.</title>
        <authorList>
            <person name="Garwood T.J."/>
            <person name="Larsen P.A."/>
            <person name="Fountain-Jones N.M."/>
            <person name="Garbe J.R."/>
            <person name="Macchietto M.G."/>
            <person name="Kania S.A."/>
            <person name="Gerhold R.W."/>
            <person name="Richards J.E."/>
            <person name="Wolf T.M."/>
        </authorList>
    </citation>
    <scope>NUCLEOTIDE SEQUENCE</scope>
    <source>
        <strain evidence="10">MNPRO001-30</strain>
        <tissue evidence="10">Meninges</tissue>
    </source>
</reference>
<dbReference type="InterPro" id="IPR017907">
    <property type="entry name" value="Znf_RING_CS"/>
</dbReference>